<dbReference type="OrthoDB" id="1918044at2759"/>
<dbReference type="AlphaFoldDB" id="A0A1D2MME5"/>
<organism evidence="8 9">
    <name type="scientific">Orchesella cincta</name>
    <name type="common">Springtail</name>
    <name type="synonym">Podura cincta</name>
    <dbReference type="NCBI Taxonomy" id="48709"/>
    <lineage>
        <taxon>Eukaryota</taxon>
        <taxon>Metazoa</taxon>
        <taxon>Ecdysozoa</taxon>
        <taxon>Arthropoda</taxon>
        <taxon>Hexapoda</taxon>
        <taxon>Collembola</taxon>
        <taxon>Entomobryomorpha</taxon>
        <taxon>Entomobryoidea</taxon>
        <taxon>Orchesellidae</taxon>
        <taxon>Orchesellinae</taxon>
        <taxon>Orchesella</taxon>
    </lineage>
</organism>
<dbReference type="SMART" id="SM01175">
    <property type="entry name" value="DUF4206"/>
    <property type="match status" value="1"/>
</dbReference>
<feature type="region of interest" description="Disordered" evidence="6">
    <location>
        <begin position="1"/>
        <end position="20"/>
    </location>
</feature>
<evidence type="ECO:0000256" key="5">
    <source>
        <dbReference type="ARBA" id="ARBA00029450"/>
    </source>
</evidence>
<feature type="domain" description="Phorbol-ester/DAG-type" evidence="7">
    <location>
        <begin position="111"/>
        <end position="179"/>
    </location>
</feature>
<proteinExistence type="inferred from homology"/>
<evidence type="ECO:0000256" key="1">
    <source>
        <dbReference type="ARBA" id="ARBA00022723"/>
    </source>
</evidence>
<dbReference type="OMA" id="NMICPKC"/>
<evidence type="ECO:0000313" key="9">
    <source>
        <dbReference type="Proteomes" id="UP000094527"/>
    </source>
</evidence>
<dbReference type="InterPro" id="IPR025258">
    <property type="entry name" value="RH_dom"/>
</dbReference>
<evidence type="ECO:0000256" key="4">
    <source>
        <dbReference type="ARBA" id="ARBA00022833"/>
    </source>
</evidence>
<reference evidence="8 9" key="1">
    <citation type="journal article" date="2016" name="Genome Biol. Evol.">
        <title>Gene Family Evolution Reflects Adaptation to Soil Environmental Stressors in the Genome of the Collembolan Orchesella cincta.</title>
        <authorList>
            <person name="Faddeeva-Vakhrusheva A."/>
            <person name="Derks M.F."/>
            <person name="Anvar S.Y."/>
            <person name="Agamennone V."/>
            <person name="Suring W."/>
            <person name="Smit S."/>
            <person name="van Straalen N.M."/>
            <person name="Roelofs D."/>
        </authorList>
    </citation>
    <scope>NUCLEOTIDE SEQUENCE [LARGE SCALE GENOMIC DNA]</scope>
    <source>
        <tissue evidence="8">Mixed pool</tissue>
    </source>
</reference>
<evidence type="ECO:0000256" key="2">
    <source>
        <dbReference type="ARBA" id="ARBA00022737"/>
    </source>
</evidence>
<dbReference type="SUPFAM" id="SSF57889">
    <property type="entry name" value="Cysteine-rich domain"/>
    <property type="match status" value="1"/>
</dbReference>
<dbReference type="GO" id="GO:0008270">
    <property type="term" value="F:zinc ion binding"/>
    <property type="evidence" value="ECO:0007669"/>
    <property type="project" value="UniProtKB-KW"/>
</dbReference>
<dbReference type="PROSITE" id="PS50081">
    <property type="entry name" value="ZF_DAG_PE_2"/>
    <property type="match status" value="1"/>
</dbReference>
<dbReference type="SUPFAM" id="SSF48695">
    <property type="entry name" value="Multiheme cytochromes"/>
    <property type="match status" value="1"/>
</dbReference>
<dbReference type="InterPro" id="IPR046349">
    <property type="entry name" value="C1-like_sf"/>
</dbReference>
<dbReference type="Proteomes" id="UP000094527">
    <property type="component" value="Unassembled WGS sequence"/>
</dbReference>
<accession>A0A1D2MME5</accession>
<keyword evidence="2" id="KW-0677">Repeat</keyword>
<name>A0A1D2MME5_ORCCI</name>
<keyword evidence="4" id="KW-0862">Zinc</keyword>
<dbReference type="STRING" id="48709.A0A1D2MME5"/>
<dbReference type="InterPro" id="IPR002219">
    <property type="entry name" value="PKC_DAG/PE"/>
</dbReference>
<dbReference type="InterPro" id="IPR036280">
    <property type="entry name" value="Multihaem_cyt_sf"/>
</dbReference>
<dbReference type="CDD" id="cd20819">
    <property type="entry name" value="C1_DEF8"/>
    <property type="match status" value="1"/>
</dbReference>
<dbReference type="InterPro" id="IPR051366">
    <property type="entry name" value="DEF8"/>
</dbReference>
<sequence length="438" mass="50342">MDMNDPDQDSLLWESDDDSKSNDLSILTATTDLEENYFASPIGDSSLQTVEAVEDAVRHVKALILNTDGVSDERMKLVRRLIELRIRLEEIKETQDESGSHSSDELRMVNGHHFVLQGHLSGGGGGGLFGGMMNSTVRSYDGCNRCGGMIWSLIQSWYRCKGCFYQSHQKCLNNIIRSCPVHLISSETQYISMICPEVGLPAQKYKCEECKAHFTLKNAWMEPRKCDYNGKFYCPTCHKNLTMPIPARIFHNWDFEERKVSEATRQLLSLMLRKPNIHLEAINSKLFSFVEDLNAVKRIREEIIIMKDYFRTCREATNQKLLWRLEEKHHFVENSHMYSLQDLLDVNNGSLLPYLQKVHEDFLNHIKGNGSPNSECTTCMGKGFICEICENRHIIFPFDNAIHQCSLCHAVFHNICFAKRDSCPKCVRRTKRSSISPR</sequence>
<comment type="caution">
    <text evidence="8">The sequence shown here is derived from an EMBL/GenBank/DDBJ whole genome shotgun (WGS) entry which is preliminary data.</text>
</comment>
<dbReference type="PANTHER" id="PTHR12326">
    <property type="entry name" value="PLECKSTRIN HOMOLOGY DOMAIN CONTAINING PROTEIN"/>
    <property type="match status" value="1"/>
</dbReference>
<comment type="similarity">
    <text evidence="5">Belongs to the DEF8 family.</text>
</comment>
<dbReference type="Gene3D" id="3.30.60.20">
    <property type="match status" value="1"/>
</dbReference>
<dbReference type="Pfam" id="PF13901">
    <property type="entry name" value="RH_dom"/>
    <property type="match status" value="1"/>
</dbReference>
<evidence type="ECO:0000313" key="8">
    <source>
        <dbReference type="EMBL" id="ODM94031.1"/>
    </source>
</evidence>
<dbReference type="EMBL" id="LJIJ01000869">
    <property type="protein sequence ID" value="ODM94031.1"/>
    <property type="molecule type" value="Genomic_DNA"/>
</dbReference>
<protein>
    <submittedName>
        <fullName evidence="8">Differentially expressed in FDCP 8</fullName>
    </submittedName>
</protein>
<keyword evidence="9" id="KW-1185">Reference proteome</keyword>
<dbReference type="PANTHER" id="PTHR12326:SF3">
    <property type="entry name" value="DIFFERENTIALLY EXPRESSED IN FDCP 8 HOMOLOG"/>
    <property type="match status" value="1"/>
</dbReference>
<gene>
    <name evidence="8" type="ORF">Ocin01_12650</name>
</gene>
<evidence type="ECO:0000256" key="3">
    <source>
        <dbReference type="ARBA" id="ARBA00022771"/>
    </source>
</evidence>
<keyword evidence="3" id="KW-0863">Zinc-finger</keyword>
<evidence type="ECO:0000256" key="6">
    <source>
        <dbReference type="SAM" id="MobiDB-lite"/>
    </source>
</evidence>
<evidence type="ECO:0000259" key="7">
    <source>
        <dbReference type="PROSITE" id="PS50081"/>
    </source>
</evidence>
<dbReference type="InterPro" id="IPR047983">
    <property type="entry name" value="DEF8_C1"/>
</dbReference>
<keyword evidence="1" id="KW-0479">Metal-binding</keyword>